<evidence type="ECO:0000313" key="1">
    <source>
        <dbReference type="EMBL" id="CAB4127428.1"/>
    </source>
</evidence>
<gene>
    <name evidence="1" type="ORF">UFOVP84_182</name>
</gene>
<reference evidence="1" key="1">
    <citation type="submission" date="2020-04" db="EMBL/GenBank/DDBJ databases">
        <authorList>
            <person name="Chiriac C."/>
            <person name="Salcher M."/>
            <person name="Ghai R."/>
            <person name="Kavagutti S V."/>
        </authorList>
    </citation>
    <scope>NUCLEOTIDE SEQUENCE</scope>
</reference>
<accession>A0A6J5KY04</accession>
<proteinExistence type="predicted"/>
<sequence length="66" mass="7749">MMTRQEQFQEELKALLGRYDAEISVEYNDDDRPIIEFYSQSDSYEDDGSPIGGIEFQCSYFDKDGY</sequence>
<protein>
    <submittedName>
        <fullName evidence="1">Uncharacterized protein</fullName>
    </submittedName>
</protein>
<name>A0A6J5KY04_9CAUD</name>
<organism evidence="1">
    <name type="scientific">uncultured Caudovirales phage</name>
    <dbReference type="NCBI Taxonomy" id="2100421"/>
    <lineage>
        <taxon>Viruses</taxon>
        <taxon>Duplodnaviria</taxon>
        <taxon>Heunggongvirae</taxon>
        <taxon>Uroviricota</taxon>
        <taxon>Caudoviricetes</taxon>
        <taxon>Peduoviridae</taxon>
        <taxon>Maltschvirus</taxon>
        <taxon>Maltschvirus maltsch</taxon>
    </lineage>
</organism>
<dbReference type="EMBL" id="LR796208">
    <property type="protein sequence ID" value="CAB4127428.1"/>
    <property type="molecule type" value="Genomic_DNA"/>
</dbReference>